<feature type="compositionally biased region" description="Basic and acidic residues" evidence="11">
    <location>
        <begin position="1"/>
        <end position="12"/>
    </location>
</feature>
<dbReference type="Gene3D" id="1.25.40.20">
    <property type="entry name" value="Ankyrin repeat-containing domain"/>
    <property type="match status" value="1"/>
</dbReference>
<dbReference type="Gene3D" id="4.10.1060.10">
    <property type="entry name" value="Zinc finger, RanBP2-type"/>
    <property type="match status" value="1"/>
</dbReference>
<dbReference type="SUPFAM" id="SSF48403">
    <property type="entry name" value="Ankyrin repeat"/>
    <property type="match status" value="1"/>
</dbReference>
<evidence type="ECO:0000259" key="14">
    <source>
        <dbReference type="PROSITE" id="PS51471"/>
    </source>
</evidence>
<dbReference type="GO" id="GO:0085020">
    <property type="term" value="P:protein K6-linked ubiquitination"/>
    <property type="evidence" value="ECO:0007669"/>
    <property type="project" value="TreeGrafter"/>
</dbReference>
<dbReference type="PROSITE" id="PS50089">
    <property type="entry name" value="ZF_RING_2"/>
    <property type="match status" value="1"/>
</dbReference>
<dbReference type="PANTHER" id="PTHR24171">
    <property type="entry name" value="ANKYRIN REPEAT DOMAIN-CONTAINING PROTEIN 39-RELATED"/>
    <property type="match status" value="1"/>
</dbReference>
<evidence type="ECO:0000313" key="15">
    <source>
        <dbReference type="EMBL" id="CAJ1388087.1"/>
    </source>
</evidence>
<dbReference type="Gene3D" id="2.60.120.620">
    <property type="entry name" value="q2cbj1_9rhob like domain"/>
    <property type="match status" value="1"/>
</dbReference>
<evidence type="ECO:0000256" key="7">
    <source>
        <dbReference type="ARBA" id="ARBA00023002"/>
    </source>
</evidence>
<dbReference type="GO" id="GO:0008270">
    <property type="term" value="F:zinc ion binding"/>
    <property type="evidence" value="ECO:0007669"/>
    <property type="project" value="UniProtKB-KW"/>
</dbReference>
<comment type="cofactor">
    <cofactor evidence="1">
        <name>L-ascorbate</name>
        <dbReference type="ChEBI" id="CHEBI:38290"/>
    </cofactor>
</comment>
<dbReference type="GO" id="GO:0031418">
    <property type="term" value="F:L-ascorbic acid binding"/>
    <property type="evidence" value="ECO:0007669"/>
    <property type="project" value="InterPro"/>
</dbReference>
<feature type="domain" description="Fe2OG dioxygenase" evidence="14">
    <location>
        <begin position="529"/>
        <end position="630"/>
    </location>
</feature>
<dbReference type="PROSITE" id="PS51471">
    <property type="entry name" value="FE2OG_OXY"/>
    <property type="match status" value="1"/>
</dbReference>
<evidence type="ECO:0000256" key="2">
    <source>
        <dbReference type="ARBA" id="ARBA00022723"/>
    </source>
</evidence>
<dbReference type="Pfam" id="PF13640">
    <property type="entry name" value="2OG-FeII_Oxy_3"/>
    <property type="match status" value="1"/>
</dbReference>
<keyword evidence="7" id="KW-0560">Oxidoreductase</keyword>
<dbReference type="InterPro" id="IPR005123">
    <property type="entry name" value="Oxoglu/Fe-dep_dioxygenase_dom"/>
</dbReference>
<feature type="domain" description="RING-type" evidence="12">
    <location>
        <begin position="153"/>
        <end position="208"/>
    </location>
</feature>
<dbReference type="InterPro" id="IPR001841">
    <property type="entry name" value="Znf_RING"/>
</dbReference>
<proteinExistence type="predicted"/>
<keyword evidence="9" id="KW-0040">ANK repeat</keyword>
<dbReference type="AlphaFoldDB" id="A0AA36IIJ5"/>
<keyword evidence="6" id="KW-0223">Dioxygenase</keyword>
<dbReference type="InterPro" id="IPR001876">
    <property type="entry name" value="Znf_RanBP2"/>
</dbReference>
<feature type="region of interest" description="Disordered" evidence="11">
    <location>
        <begin position="1"/>
        <end position="26"/>
    </location>
</feature>
<evidence type="ECO:0000256" key="3">
    <source>
        <dbReference type="ARBA" id="ARBA00022737"/>
    </source>
</evidence>
<dbReference type="Proteomes" id="UP001178507">
    <property type="component" value="Unassembled WGS sequence"/>
</dbReference>
<dbReference type="InterPro" id="IPR006620">
    <property type="entry name" value="Pro_4_hyd_alph"/>
</dbReference>
<dbReference type="InterPro" id="IPR036770">
    <property type="entry name" value="Ankyrin_rpt-contain_sf"/>
</dbReference>
<dbReference type="PROSITE" id="PS01358">
    <property type="entry name" value="ZF_RANBP2_1"/>
    <property type="match status" value="1"/>
</dbReference>
<keyword evidence="5" id="KW-0862">Zinc</keyword>
<dbReference type="EMBL" id="CAUJNA010001635">
    <property type="protein sequence ID" value="CAJ1388087.1"/>
    <property type="molecule type" value="Genomic_DNA"/>
</dbReference>
<dbReference type="GO" id="GO:0005506">
    <property type="term" value="F:iron ion binding"/>
    <property type="evidence" value="ECO:0007669"/>
    <property type="project" value="InterPro"/>
</dbReference>
<evidence type="ECO:0000256" key="10">
    <source>
        <dbReference type="PROSITE-ProRule" id="PRU00322"/>
    </source>
</evidence>
<dbReference type="PROSITE" id="PS50199">
    <property type="entry name" value="ZF_RANBP2_2"/>
    <property type="match status" value="1"/>
</dbReference>
<keyword evidence="4 10" id="KW-0863">Zinc-finger</keyword>
<evidence type="ECO:0000259" key="12">
    <source>
        <dbReference type="PROSITE" id="PS50089"/>
    </source>
</evidence>
<protein>
    <submittedName>
        <fullName evidence="15">Uncharacterized protein</fullName>
    </submittedName>
</protein>
<keyword evidence="16" id="KW-1185">Reference proteome</keyword>
<evidence type="ECO:0000256" key="8">
    <source>
        <dbReference type="ARBA" id="ARBA00023004"/>
    </source>
</evidence>
<dbReference type="SUPFAM" id="SSF90209">
    <property type="entry name" value="Ran binding protein zinc finger-like"/>
    <property type="match status" value="1"/>
</dbReference>
<dbReference type="GO" id="GO:0004842">
    <property type="term" value="F:ubiquitin-protein transferase activity"/>
    <property type="evidence" value="ECO:0007669"/>
    <property type="project" value="TreeGrafter"/>
</dbReference>
<dbReference type="PANTHER" id="PTHR24171:SF8">
    <property type="entry name" value="BRCA1-ASSOCIATED RING DOMAIN PROTEIN 1"/>
    <property type="match status" value="1"/>
</dbReference>
<dbReference type="GO" id="GO:0051213">
    <property type="term" value="F:dioxygenase activity"/>
    <property type="evidence" value="ECO:0007669"/>
    <property type="project" value="UniProtKB-KW"/>
</dbReference>
<comment type="caution">
    <text evidence="15">The sequence shown here is derived from an EMBL/GenBank/DDBJ whole genome shotgun (WGS) entry which is preliminary data.</text>
</comment>
<feature type="region of interest" description="Disordered" evidence="11">
    <location>
        <begin position="305"/>
        <end position="335"/>
    </location>
</feature>
<accession>A0AA36IIJ5</accession>
<gene>
    <name evidence="15" type="ORF">EVOR1521_LOCUS14029</name>
</gene>
<dbReference type="SMART" id="SM00702">
    <property type="entry name" value="P4Hc"/>
    <property type="match status" value="1"/>
</dbReference>
<keyword evidence="2" id="KW-0479">Metal-binding</keyword>
<keyword evidence="8" id="KW-0408">Iron</keyword>
<dbReference type="GO" id="GO:0016705">
    <property type="term" value="F:oxidoreductase activity, acting on paired donors, with incorporation or reduction of molecular oxygen"/>
    <property type="evidence" value="ECO:0007669"/>
    <property type="project" value="InterPro"/>
</dbReference>
<evidence type="ECO:0000313" key="16">
    <source>
        <dbReference type="Proteomes" id="UP001178507"/>
    </source>
</evidence>
<evidence type="ECO:0000256" key="11">
    <source>
        <dbReference type="SAM" id="MobiDB-lite"/>
    </source>
</evidence>
<evidence type="ECO:0000256" key="4">
    <source>
        <dbReference type="ARBA" id="ARBA00022771"/>
    </source>
</evidence>
<sequence>MPKETLRRREQKAATFAVRSGTAERRPLEPEEAQAFFRAIDARDAAGFGIRKLAVLDVDGLHQAPECITWERRITLLYYAAWRKRDHFVNALLHAKADPSVRDEGLRSPRPARNEGPAQQLVNGLRMESAVWLSHAMVQLRFRGKRVQNLGFCEECGQQSKDRALNGFAAMLAWPCGHRCCEDCLWKRSSLVAKGMSAAAELPCPKCQVGPTSGSYPTASLGEAEPPSEKKQDWECSCCGYTNFARRQSCRNCQVQQYSQAPLTEQDASMLSADKDAFILQWQPLSSLQRREATLERFKALPTEPVETDTKDAKSRPRFQAQHPRSAAAAKLGDTKQERTTELLKVGVSGDVVRLTALLEAGVDLDATNEYGQTALFLAACHNAGEAIALLAWAGADLDRTANGGCSPWACAVANAHQGAMHALEEAGAKPTASWKLLDFDTRSPKLQWLIPHHSDLAGAGSCLVEGSFPETCLRQLEDLFASLPKAERTKSCSSDRSYFCDSEGAVQKAFQSAVDETLKDHGLRLEVTMPHMRFLHYVEVGGGLPPHVDLARTDELGRRSTHTFILYLGNCVGGGETVLLNVMEDTEEAVVATVEPERGRFLLFPHMCPHLARPITAPKLLLRLGLSSP</sequence>
<dbReference type="InterPro" id="IPR002110">
    <property type="entry name" value="Ankyrin_rpt"/>
</dbReference>
<evidence type="ECO:0000256" key="1">
    <source>
        <dbReference type="ARBA" id="ARBA00001961"/>
    </source>
</evidence>
<dbReference type="InterPro" id="IPR036443">
    <property type="entry name" value="Znf_RanBP2_sf"/>
</dbReference>
<reference evidence="15" key="1">
    <citation type="submission" date="2023-08" db="EMBL/GenBank/DDBJ databases">
        <authorList>
            <person name="Chen Y."/>
            <person name="Shah S."/>
            <person name="Dougan E. K."/>
            <person name="Thang M."/>
            <person name="Chan C."/>
        </authorList>
    </citation>
    <scope>NUCLEOTIDE SEQUENCE</scope>
</reference>
<organism evidence="15 16">
    <name type="scientific">Effrenium voratum</name>
    <dbReference type="NCBI Taxonomy" id="2562239"/>
    <lineage>
        <taxon>Eukaryota</taxon>
        <taxon>Sar</taxon>
        <taxon>Alveolata</taxon>
        <taxon>Dinophyceae</taxon>
        <taxon>Suessiales</taxon>
        <taxon>Symbiodiniaceae</taxon>
        <taxon>Effrenium</taxon>
    </lineage>
</organism>
<dbReference type="InterPro" id="IPR044862">
    <property type="entry name" value="Pro_4_hyd_alph_FE2OG_OXY"/>
</dbReference>
<name>A0AA36IIJ5_9DINO</name>
<keyword evidence="3" id="KW-0677">Repeat</keyword>
<evidence type="ECO:0000256" key="5">
    <source>
        <dbReference type="ARBA" id="ARBA00022833"/>
    </source>
</evidence>
<evidence type="ECO:0000259" key="13">
    <source>
        <dbReference type="PROSITE" id="PS50199"/>
    </source>
</evidence>
<evidence type="ECO:0000256" key="9">
    <source>
        <dbReference type="ARBA" id="ARBA00023043"/>
    </source>
</evidence>
<evidence type="ECO:0000256" key="6">
    <source>
        <dbReference type="ARBA" id="ARBA00022964"/>
    </source>
</evidence>
<feature type="domain" description="RanBP2-type" evidence="13">
    <location>
        <begin position="230"/>
        <end position="259"/>
    </location>
</feature>
<dbReference type="SMART" id="SM00248">
    <property type="entry name" value="ANK"/>
    <property type="match status" value="3"/>
</dbReference>